<keyword evidence="3" id="KW-1185">Reference proteome</keyword>
<dbReference type="Proteomes" id="UP001314796">
    <property type="component" value="Unassembled WGS sequence"/>
</dbReference>
<keyword evidence="1" id="KW-1133">Transmembrane helix</keyword>
<reference evidence="2 3" key="1">
    <citation type="submission" date="2021-01" db="EMBL/GenBank/DDBJ databases">
        <title>Genomic Encyclopedia of Type Strains, Phase IV (KMG-IV): sequencing the most valuable type-strain genomes for metagenomic binning, comparative biology and taxonomic classification.</title>
        <authorList>
            <person name="Goeker M."/>
        </authorList>
    </citation>
    <scope>NUCLEOTIDE SEQUENCE [LARGE SCALE GENOMIC DNA]</scope>
    <source>
        <strain evidence="2 3">DSM 25890</strain>
    </source>
</reference>
<comment type="caution">
    <text evidence="2">The sequence shown here is derived from an EMBL/GenBank/DDBJ whole genome shotgun (WGS) entry which is preliminary data.</text>
</comment>
<name>A0ABS2NS19_9FIRM</name>
<evidence type="ECO:0000313" key="2">
    <source>
        <dbReference type="EMBL" id="MBM7615745.1"/>
    </source>
</evidence>
<feature type="transmembrane region" description="Helical" evidence="1">
    <location>
        <begin position="65"/>
        <end position="85"/>
    </location>
</feature>
<dbReference type="EMBL" id="JAFBEE010000017">
    <property type="protein sequence ID" value="MBM7615745.1"/>
    <property type="molecule type" value="Genomic_DNA"/>
</dbReference>
<feature type="transmembrane region" description="Helical" evidence="1">
    <location>
        <begin position="33"/>
        <end position="53"/>
    </location>
</feature>
<protein>
    <submittedName>
        <fullName evidence="2">Uncharacterized protein</fullName>
    </submittedName>
</protein>
<keyword evidence="1" id="KW-0812">Transmembrane</keyword>
<keyword evidence="1" id="KW-0472">Membrane</keyword>
<organism evidence="2 3">
    <name type="scientific">Alkaliphilus hydrothermalis</name>
    <dbReference type="NCBI Taxonomy" id="1482730"/>
    <lineage>
        <taxon>Bacteria</taxon>
        <taxon>Bacillati</taxon>
        <taxon>Bacillota</taxon>
        <taxon>Clostridia</taxon>
        <taxon>Peptostreptococcales</taxon>
        <taxon>Natronincolaceae</taxon>
        <taxon>Alkaliphilus</taxon>
    </lineage>
</organism>
<evidence type="ECO:0000256" key="1">
    <source>
        <dbReference type="SAM" id="Phobius"/>
    </source>
</evidence>
<proteinExistence type="predicted"/>
<gene>
    <name evidence="2" type="ORF">JOC73_002319</name>
</gene>
<evidence type="ECO:0000313" key="3">
    <source>
        <dbReference type="Proteomes" id="UP001314796"/>
    </source>
</evidence>
<sequence>MRLREFEDTKTRNREYEDVKNQMQNAHTTKQSVMLILKGVIFAVILTVCEYVLRKYEIPSAVLRIVLRVGFFGSFLGLFYIPYGLHHLIKSLRQN</sequence>
<dbReference type="RefSeq" id="WP_204403299.1">
    <property type="nucleotide sequence ID" value="NZ_JAFBEE010000017.1"/>
</dbReference>
<accession>A0ABS2NS19</accession>